<keyword evidence="4" id="KW-1185">Reference proteome</keyword>
<dbReference type="OrthoDB" id="787154at2759"/>
<dbReference type="PANTHER" id="PTHR34568">
    <property type="entry name" value="RRM DOMAIN-CONTAINING PROTEIN"/>
    <property type="match status" value="1"/>
</dbReference>
<evidence type="ECO:0000313" key="3">
    <source>
        <dbReference type="EMBL" id="KAF3335885.1"/>
    </source>
</evidence>
<proteinExistence type="predicted"/>
<evidence type="ECO:0000259" key="2">
    <source>
        <dbReference type="Pfam" id="PF25896"/>
    </source>
</evidence>
<evidence type="ECO:0000256" key="1">
    <source>
        <dbReference type="SAM" id="MobiDB-lite"/>
    </source>
</evidence>
<dbReference type="Proteomes" id="UP000623129">
    <property type="component" value="Unassembled WGS sequence"/>
</dbReference>
<evidence type="ECO:0000313" key="4">
    <source>
        <dbReference type="Proteomes" id="UP000623129"/>
    </source>
</evidence>
<dbReference type="Pfam" id="PF25896">
    <property type="entry name" value="HTH_AT3G52170"/>
    <property type="match status" value="1"/>
</dbReference>
<dbReference type="AlphaFoldDB" id="A0A833QVL7"/>
<feature type="domain" description="AT3G52170-like helix-turn-helix" evidence="2">
    <location>
        <begin position="32"/>
        <end position="80"/>
    </location>
</feature>
<protein>
    <recommendedName>
        <fullName evidence="2">AT3G52170-like helix-turn-helix domain-containing protein</fullName>
    </recommendedName>
</protein>
<feature type="region of interest" description="Disordered" evidence="1">
    <location>
        <begin position="399"/>
        <end position="429"/>
    </location>
</feature>
<dbReference type="EMBL" id="SWLB01000008">
    <property type="protein sequence ID" value="KAF3335885.1"/>
    <property type="molecule type" value="Genomic_DNA"/>
</dbReference>
<reference evidence="3" key="1">
    <citation type="submission" date="2020-01" db="EMBL/GenBank/DDBJ databases">
        <title>Genome sequence of Kobresia littledalei, the first chromosome-level genome in the family Cyperaceae.</title>
        <authorList>
            <person name="Qu G."/>
        </authorList>
    </citation>
    <scope>NUCLEOTIDE SEQUENCE</scope>
    <source>
        <strain evidence="3">C.B.Clarke</strain>
        <tissue evidence="3">Leaf</tissue>
    </source>
</reference>
<dbReference type="InterPro" id="IPR058942">
    <property type="entry name" value="AT3G52170-like"/>
</dbReference>
<dbReference type="PANTHER" id="PTHR34568:SF1">
    <property type="entry name" value="DNA BINDING PROTEIN"/>
    <property type="match status" value="1"/>
</dbReference>
<comment type="caution">
    <text evidence="3">The sequence shown here is derived from an EMBL/GenBank/DDBJ whole genome shotgun (WGS) entry which is preliminary data.</text>
</comment>
<dbReference type="InterPro" id="IPR058941">
    <property type="entry name" value="HTH_AT3G52170-like"/>
</dbReference>
<accession>A0A833QVL7</accession>
<name>A0A833QVL7_9POAL</name>
<sequence length="500" mass="55463">MQVGGITCTSQRFALTRCRCSSQEKKPRQRKSKEERRGMVENFIIKYRNTNKGSFPSLNLTHKEVGGSYYIVREIVRDIIQENRFLGPGDLDMQSLTLEDVPVQPEICENANTNTGAELHHEAGSEEVYIVVDSVNQGSNVSLEFLEENFLENEGQNLDLSNNKSFEQMEGSIMNMRTVKVDIETGEVGEVSETDGPLPYNVAKKVDSFVEHPETSDSNGGFGGSMVVENGAIQESVMELSKKTVTESKSDSEEVKGEVLEGDNILNVDLEMPGAIKIGDVQEDSAGEMTTETIEKSYSEIKIDGRDQSLESNGKMSLNENRKSTSFMESVETSIPNGGFESVRTVIEVEQFPLPRANSSLNRETSDGASASAVVEEREMELVEVKAPATVITKTETKPELEDLSSGKSLDAVPKTEDGATVHNATKTKGWELNPKTPINEYLLHRHESHLKLDFLTRELSMDASSNREGAKKTRVQAENNPLWNTLRAFVTAIIKFWSE</sequence>
<gene>
    <name evidence="3" type="ORF">FCM35_KLT20392</name>
</gene>
<organism evidence="3 4">
    <name type="scientific">Carex littledalei</name>
    <dbReference type="NCBI Taxonomy" id="544730"/>
    <lineage>
        <taxon>Eukaryota</taxon>
        <taxon>Viridiplantae</taxon>
        <taxon>Streptophyta</taxon>
        <taxon>Embryophyta</taxon>
        <taxon>Tracheophyta</taxon>
        <taxon>Spermatophyta</taxon>
        <taxon>Magnoliopsida</taxon>
        <taxon>Liliopsida</taxon>
        <taxon>Poales</taxon>
        <taxon>Cyperaceae</taxon>
        <taxon>Cyperoideae</taxon>
        <taxon>Cariceae</taxon>
        <taxon>Carex</taxon>
        <taxon>Carex subgen. Euthyceras</taxon>
    </lineage>
</organism>